<dbReference type="EMBL" id="CM037154">
    <property type="protein sequence ID" value="KAH7860511.1"/>
    <property type="molecule type" value="Genomic_DNA"/>
</dbReference>
<evidence type="ECO:0000313" key="1">
    <source>
        <dbReference type="EMBL" id="KAH7860511.1"/>
    </source>
</evidence>
<dbReference type="Proteomes" id="UP000828048">
    <property type="component" value="Chromosome 4"/>
</dbReference>
<accession>A0ACB7Z4E5</accession>
<proteinExistence type="predicted"/>
<sequence>MDLTESNINPPSQEFQVTSVTEQLEATCWGCGCHLLLSSYAPIFKCGWCGAITNQNAQRSENNGFWWRRLRDRCFVCILVIFMLFVICGGVWAVYPIVFSISYYSGIFHCIIAVTLSVATTSTFIIVAFHCAGAPPVVQWGSYRVVGKGRLEEYTFCHYCSKPKSPRTHHCRSCGMCILDMDHHCPFIGNCVGAANHRSFVAFLISAVTSTVYVSIMSAYAAYHLWPPLKLGTLNISRGSSNVVAFNTVANILFAFLRSAEFLSVRGFILAYLFVSSLSVQIGLSVLLWQQLCYIYQGDTYLSHLSSQGSDAVGQRDCQNIVRFFGCSRSALQYLPRFQNPRKRHKK</sequence>
<reference evidence="1 2" key="1">
    <citation type="journal article" date="2021" name="Hortic Res">
        <title>High-quality reference genome and annotation aids understanding of berry development for evergreen blueberry (Vaccinium darrowii).</title>
        <authorList>
            <person name="Yu J."/>
            <person name="Hulse-Kemp A.M."/>
            <person name="Babiker E."/>
            <person name="Staton M."/>
        </authorList>
    </citation>
    <scope>NUCLEOTIDE SEQUENCE [LARGE SCALE GENOMIC DNA]</scope>
    <source>
        <strain evidence="2">cv. NJ 8807/NJ 8810</strain>
        <tissue evidence="1">Young leaf</tissue>
    </source>
</reference>
<name>A0ACB7Z4E5_9ERIC</name>
<keyword evidence="2" id="KW-1185">Reference proteome</keyword>
<gene>
    <name evidence="1" type="ORF">Vadar_014293</name>
</gene>
<organism evidence="1 2">
    <name type="scientific">Vaccinium darrowii</name>
    <dbReference type="NCBI Taxonomy" id="229202"/>
    <lineage>
        <taxon>Eukaryota</taxon>
        <taxon>Viridiplantae</taxon>
        <taxon>Streptophyta</taxon>
        <taxon>Embryophyta</taxon>
        <taxon>Tracheophyta</taxon>
        <taxon>Spermatophyta</taxon>
        <taxon>Magnoliopsida</taxon>
        <taxon>eudicotyledons</taxon>
        <taxon>Gunneridae</taxon>
        <taxon>Pentapetalae</taxon>
        <taxon>asterids</taxon>
        <taxon>Ericales</taxon>
        <taxon>Ericaceae</taxon>
        <taxon>Vaccinioideae</taxon>
        <taxon>Vaccinieae</taxon>
        <taxon>Vaccinium</taxon>
    </lineage>
</organism>
<evidence type="ECO:0000313" key="2">
    <source>
        <dbReference type="Proteomes" id="UP000828048"/>
    </source>
</evidence>
<protein>
    <submittedName>
        <fullName evidence="1">Uncharacterized protein</fullName>
    </submittedName>
</protein>
<comment type="caution">
    <text evidence="1">The sequence shown here is derived from an EMBL/GenBank/DDBJ whole genome shotgun (WGS) entry which is preliminary data.</text>
</comment>